<sequence length="1991" mass="203973">MIRSVFPSLGRLLGLAVVALMLAVLPDVAHALDGFAPNPNSVVNVVAQQADGKLLVGGFFTSLEPDSANQAIPRTYLARINRDGSVDTSFAPNPNASVDSILVLPDQSIIIGGQFTSLQPAGSSTAIPCNHLAHIYADGSVDTAFGASVSGSSALLGTPDVYTLLRQPDGKILVGGFFDQVEGKGDSAVTPRTNLVRFNSNGTLDTSFQVQTNGLIMTLVQDSSGSVLVGGGFTAVTNASTGASVTRNRMARILADGTVDSTFDPNFNNRVNAILVQPDGTIIVGGGFTSLQPNGASTASARAFLASLGHDGSLNSRFASSYNGAVNALASQPDGMILIGGAFNGLSVTTGTSSLLANYIVRVRPDGTADPTFQARPAYTVSSILVQSDGNIVIGGFFSGVMSRASGTAIPRWYLARLTANGSLDTELNGNTGMRIDSIYPLKNGQYLLTGGISNISGVTVHNLARINADGTLDPTFTPVFNGTPVAFAEQSDGKIVVSGSFTQVDGVTRNNIARLNADGTLDTSYDPNVNGGVYALALQSDGKILAGGSFNTVQPNGSATATTIIDMARFNTDGTLDTSFDAGPGSTVNCIKLDSKGRIYVGGAFTYFSGAKNSKTPTANYMARLNSDGSVDTSFAPVFNNSVTGFWFESDTSILVTGSFTGVQDSGTVTTYTRNHIARVDDKGVFDSKYDPNLNASVRDLVILPDGTAVIGGYFTALAPDGATTAITDHIRLVRLNKDGTLYTSFNPTPNGAVSSVVLRSDGSLFVAGGFMTLDPNGASSWIRSPGLAVVNTDGTVDSSFELGKLPALSGDVRGIGVQEDGLYVVGGSFAGLLGSPGANLARIDAESSADPTFDPNPNGPVNSIAMIPTSVGNNGLSNVIGWLNSNGTLTSGLNLTNFPTLTGHAGTIAQLPNGQFLVGGNFYSITGTLYYDMIRLNADGSVDPNFTLTFNGIVDTILVQPDGSIIVGGNFSQISGQSILRLARIKADGTLDTSFNPAPNGEVFAVVRQPSDGKLVIGGSFTGLSPNGATTSTIRNYIARINTDGTLDTSYDPNAQSTVSALAIQSDGKVIVGGSFISFAPHESGTTTRYYIGRINTDGTIDTAFNPDANSSVTALAIQSDGKILIGGTFTTLTPNGATAATTRTRFARLNTDGTVDTTMPDLAVDAQIEAIVPQSDGSIYLGGMFSTVNNTRRNYIAKISSTGTVDTAFNPNPDQDVAAITVLSNGQLVIAGGFTTIRPYGSILIGGNFSQVSGDPANNLAFLNQQGDLLSSYNVGTDGEVKAILRLQDGTFLVGGAFTQVNGTAQPAFARLQASGALDTTFTPAVANGTNKATVDTIALQPDGKILIGGSFMSVNGSPRSNLARLNADGTIDSGFTVTADDQVDAIAYGPDGSVYVAGSFKSLGGSGVAYLARLKTDGTVDSSFNPAPNAPVSSISVSVDGTLVVGGSFTQIAGTQTSYLARLNSDGTLSSDATAVVNGPVTSLLGTYDGRTFVGGAFTQFDGSAHYLLGRIGTVTPATNRMTLSSDLSTVTWTQGGSGPVLPSVAFDYSTDLRTWTRLGMPTYNPATGVWTLTGQSFTAGTLFFVRAQGIQTGGTLGSDSLINAVWAFYPSSSSQASGVASVIGTTGHSISFSVGDGSVDATYSATGLPAGVTIDAATGLVSGIPTTAGTYSVVFTISHGGVVSTISQTWTVLNPSSTVPSGNPGQRLLAISSLSNIPAGQTETLGVAILGSASKKMLLRAVGPSMANFNVANPATEPLLKLYNQASTAAPIVTNQGWNNDATVTAVSAAVGDFPLNQGSADAATVQTLQPGLYTMQSSDASGNGGTILSEIYDADSTTAASKMMGLSCNGYVSGDGTTLTAGFVVGGTVPQRVLVRGVGPGLAAQGVAAPLSDPKIALYSISNGISTKIAANDNWETQTALTSSQVLADAGQLDAAFTQTGDFALASGSTDSAMLVTLNPGVYTLVVSGANNTSGTALAEIYLLP</sequence>
<dbReference type="PANTHER" id="PTHR31778">
    <property type="entry name" value="BUD SITE SELECTION PROTEIN RAX2"/>
    <property type="match status" value="1"/>
</dbReference>
<dbReference type="InterPro" id="IPR013431">
    <property type="entry name" value="Delta_60_rpt"/>
</dbReference>
<dbReference type="Pfam" id="PF17164">
    <property type="entry name" value="DUF5122"/>
    <property type="match status" value="21"/>
</dbReference>
<dbReference type="EMBL" id="MLJW01000044">
    <property type="protein sequence ID" value="OIR06297.1"/>
    <property type="molecule type" value="Genomic_DNA"/>
</dbReference>
<dbReference type="SUPFAM" id="SSF49313">
    <property type="entry name" value="Cadherin-like"/>
    <property type="match status" value="1"/>
</dbReference>
<proteinExistence type="predicted"/>
<dbReference type="GO" id="GO:1902929">
    <property type="term" value="C:plasma membrane of growing cell tip"/>
    <property type="evidence" value="ECO:0007669"/>
    <property type="project" value="TreeGrafter"/>
</dbReference>
<organism evidence="1">
    <name type="scientific">mine drainage metagenome</name>
    <dbReference type="NCBI Taxonomy" id="410659"/>
    <lineage>
        <taxon>unclassified sequences</taxon>
        <taxon>metagenomes</taxon>
        <taxon>ecological metagenomes</taxon>
    </lineage>
</organism>
<dbReference type="GO" id="GO:0005509">
    <property type="term" value="F:calcium ion binding"/>
    <property type="evidence" value="ECO:0007669"/>
    <property type="project" value="InterPro"/>
</dbReference>
<protein>
    <submittedName>
        <fullName evidence="1">Two component regulator propeller</fullName>
    </submittedName>
</protein>
<dbReference type="Gene3D" id="2.60.40.10">
    <property type="entry name" value="Immunoglobulins"/>
    <property type="match status" value="1"/>
</dbReference>
<name>A0A1J5SCR3_9ZZZZ</name>
<dbReference type="SUPFAM" id="SSF63829">
    <property type="entry name" value="Calcium-dependent phosphotriesterase"/>
    <property type="match status" value="4"/>
</dbReference>
<dbReference type="NCBIfam" id="TIGR02608">
    <property type="entry name" value="delta_60_rpt"/>
    <property type="match status" value="19"/>
</dbReference>
<dbReference type="Pfam" id="PF05345">
    <property type="entry name" value="He_PIG"/>
    <property type="match status" value="1"/>
</dbReference>
<dbReference type="InterPro" id="IPR013783">
    <property type="entry name" value="Ig-like_fold"/>
</dbReference>
<accession>A0A1J5SCR3</accession>
<dbReference type="InterPro" id="IPR015919">
    <property type="entry name" value="Cadherin-like_sf"/>
</dbReference>
<gene>
    <name evidence="1" type="ORF">GALL_114870</name>
</gene>
<dbReference type="Gene3D" id="2.80.10.50">
    <property type="match status" value="12"/>
</dbReference>
<reference evidence="1" key="1">
    <citation type="submission" date="2016-10" db="EMBL/GenBank/DDBJ databases">
        <title>Sequence of Gallionella enrichment culture.</title>
        <authorList>
            <person name="Poehlein A."/>
            <person name="Muehling M."/>
            <person name="Daniel R."/>
        </authorList>
    </citation>
    <scope>NUCLEOTIDE SEQUENCE</scope>
</reference>
<evidence type="ECO:0000313" key="1">
    <source>
        <dbReference type="EMBL" id="OIR06297.1"/>
    </source>
</evidence>
<dbReference type="PANTHER" id="PTHR31778:SF2">
    <property type="entry name" value="BUD SITE SELECTION PROTEIN RAX2"/>
    <property type="match status" value="1"/>
</dbReference>
<comment type="caution">
    <text evidence="1">The sequence shown here is derived from an EMBL/GenBank/DDBJ whole genome shotgun (WGS) entry which is preliminary data.</text>
</comment>